<accession>A4A339</accession>
<dbReference type="SUPFAM" id="SSF55073">
    <property type="entry name" value="Nucleotide cyclase"/>
    <property type="match status" value="1"/>
</dbReference>
<dbReference type="GO" id="GO:0007165">
    <property type="term" value="P:signal transduction"/>
    <property type="evidence" value="ECO:0007669"/>
    <property type="project" value="InterPro"/>
</dbReference>
<dbReference type="Pfam" id="PF05227">
    <property type="entry name" value="CHASE3"/>
    <property type="match status" value="1"/>
</dbReference>
<dbReference type="AlphaFoldDB" id="A4A339"/>
<dbReference type="SMART" id="SM00304">
    <property type="entry name" value="HAMP"/>
    <property type="match status" value="1"/>
</dbReference>
<dbReference type="GO" id="GO:0043709">
    <property type="term" value="P:cell adhesion involved in single-species biofilm formation"/>
    <property type="evidence" value="ECO:0007669"/>
    <property type="project" value="TreeGrafter"/>
</dbReference>
<dbReference type="GO" id="GO:1902201">
    <property type="term" value="P:negative regulation of bacterial-type flagellum-dependent cell motility"/>
    <property type="evidence" value="ECO:0007669"/>
    <property type="project" value="TreeGrafter"/>
</dbReference>
<dbReference type="InterPro" id="IPR029787">
    <property type="entry name" value="Nucleotide_cyclase"/>
</dbReference>
<dbReference type="PANTHER" id="PTHR45138:SF9">
    <property type="entry name" value="DIGUANYLATE CYCLASE DGCM-RELATED"/>
    <property type="match status" value="1"/>
</dbReference>
<dbReference type="STRING" id="314285.KT71_15651"/>
<dbReference type="PANTHER" id="PTHR45138">
    <property type="entry name" value="REGULATORY COMPONENTS OF SENSORY TRANSDUCTION SYSTEM"/>
    <property type="match status" value="1"/>
</dbReference>
<dbReference type="eggNOG" id="COG5278">
    <property type="taxonomic scope" value="Bacteria"/>
</dbReference>
<dbReference type="CDD" id="cd01949">
    <property type="entry name" value="GGDEF"/>
    <property type="match status" value="1"/>
</dbReference>
<dbReference type="GO" id="GO:0005886">
    <property type="term" value="C:plasma membrane"/>
    <property type="evidence" value="ECO:0007669"/>
    <property type="project" value="TreeGrafter"/>
</dbReference>
<protein>
    <recommendedName>
        <fullName evidence="1">diguanylate cyclase</fullName>
        <ecNumber evidence="1">2.7.7.65</ecNumber>
    </recommendedName>
</protein>
<comment type="caution">
    <text evidence="6">The sequence shown here is derived from an EMBL/GenBank/DDBJ whole genome shotgun (WGS) entry which is preliminary data.</text>
</comment>
<evidence type="ECO:0000256" key="3">
    <source>
        <dbReference type="SAM" id="Phobius"/>
    </source>
</evidence>
<comment type="catalytic activity">
    <reaction evidence="2">
        <text>2 GTP = 3',3'-c-di-GMP + 2 diphosphate</text>
        <dbReference type="Rhea" id="RHEA:24898"/>
        <dbReference type="ChEBI" id="CHEBI:33019"/>
        <dbReference type="ChEBI" id="CHEBI:37565"/>
        <dbReference type="ChEBI" id="CHEBI:58805"/>
        <dbReference type="EC" id="2.7.7.65"/>
    </reaction>
</comment>
<reference evidence="6 7" key="1">
    <citation type="journal article" date="2007" name="Proc. Natl. Acad. Sci. U.S.A.">
        <title>Characterization of a marine gammaproteobacterium capable of aerobic anoxygenic photosynthesis.</title>
        <authorList>
            <person name="Fuchs B.M."/>
            <person name="Spring S."/>
            <person name="Teeling H."/>
            <person name="Quast C."/>
            <person name="Wulf J."/>
            <person name="Schattenhofer M."/>
            <person name="Yan S."/>
            <person name="Ferriera S."/>
            <person name="Johnson J."/>
            <person name="Glockner F.O."/>
            <person name="Amann R."/>
        </authorList>
    </citation>
    <scope>NUCLEOTIDE SEQUENCE [LARGE SCALE GENOMIC DNA]</scope>
    <source>
        <strain evidence="6">KT71</strain>
    </source>
</reference>
<evidence type="ECO:0000259" key="4">
    <source>
        <dbReference type="PROSITE" id="PS50885"/>
    </source>
</evidence>
<sequence length="356" mass="39923">MLLLSIDSAKSITKINAMVDLTMLANHLLISVVDAETGQRGYILTGKESYLESYYSGSAAVLVDLEKLKRLGRDTPRSLQLIDRIEDLTKKKLMELKETVSLYREGDKDSALEIVNSDIGKQFMEALRRDIADLESTLEGFAIERQKDLSSLQRLIFVLLFAEAAIFAAAMMVTYYRVRKFVVEPLTRLTAAVRHHRLSDTFAPVDIESKDEIGDLAEAYNELGARFYSAASDLVTSAEEANEAKEKAYLDSVTDSLTGLNNRRYLRTMAPKLLGSAHRHKHDLSILMIDVDHFKTVNDSFGHAAGDAVLAEIGVLLREETRVSDFVVRYGGEEFLLILDHTDLERGRKRLNTSGR</sequence>
<evidence type="ECO:0000313" key="6">
    <source>
        <dbReference type="EMBL" id="EAQ99118.2"/>
    </source>
</evidence>
<dbReference type="CDD" id="cd06225">
    <property type="entry name" value="HAMP"/>
    <property type="match status" value="1"/>
</dbReference>
<dbReference type="NCBIfam" id="TIGR00254">
    <property type="entry name" value="GGDEF"/>
    <property type="match status" value="1"/>
</dbReference>
<dbReference type="Gene3D" id="3.30.70.270">
    <property type="match status" value="1"/>
</dbReference>
<keyword evidence="7" id="KW-1185">Reference proteome</keyword>
<dbReference type="EMBL" id="AAOA02000001">
    <property type="protein sequence ID" value="EAQ99118.2"/>
    <property type="molecule type" value="Genomic_DNA"/>
</dbReference>
<proteinExistence type="predicted"/>
<dbReference type="GO" id="GO:0052621">
    <property type="term" value="F:diguanylate cyclase activity"/>
    <property type="evidence" value="ECO:0007669"/>
    <property type="project" value="UniProtKB-EC"/>
</dbReference>
<name>A4A339_9GAMM</name>
<dbReference type="HOGENOM" id="CLU_777808_0_0_6"/>
<dbReference type="InterPro" id="IPR007891">
    <property type="entry name" value="CHASE3"/>
</dbReference>
<feature type="transmembrane region" description="Helical" evidence="3">
    <location>
        <begin position="155"/>
        <end position="176"/>
    </location>
</feature>
<dbReference type="InterPro" id="IPR050469">
    <property type="entry name" value="Diguanylate_Cyclase"/>
</dbReference>
<dbReference type="InterPro" id="IPR000160">
    <property type="entry name" value="GGDEF_dom"/>
</dbReference>
<organism evidence="6 7">
    <name type="scientific">Congregibacter litoralis KT71</name>
    <dbReference type="NCBI Taxonomy" id="314285"/>
    <lineage>
        <taxon>Bacteria</taxon>
        <taxon>Pseudomonadati</taxon>
        <taxon>Pseudomonadota</taxon>
        <taxon>Gammaproteobacteria</taxon>
        <taxon>Cellvibrionales</taxon>
        <taxon>Halieaceae</taxon>
        <taxon>Congregibacter</taxon>
    </lineage>
</organism>
<dbReference type="InterPro" id="IPR043128">
    <property type="entry name" value="Rev_trsase/Diguanyl_cyclase"/>
</dbReference>
<feature type="domain" description="HAMP" evidence="4">
    <location>
        <begin position="180"/>
        <end position="232"/>
    </location>
</feature>
<dbReference type="InterPro" id="IPR003660">
    <property type="entry name" value="HAMP_dom"/>
</dbReference>
<keyword evidence="3" id="KW-0472">Membrane</keyword>
<feature type="domain" description="GGDEF" evidence="5">
    <location>
        <begin position="282"/>
        <end position="356"/>
    </location>
</feature>
<gene>
    <name evidence="6" type="ORF">KT71_15651</name>
</gene>
<dbReference type="SMART" id="SM00267">
    <property type="entry name" value="GGDEF"/>
    <property type="match status" value="1"/>
</dbReference>
<dbReference type="Gene3D" id="6.10.340.10">
    <property type="match status" value="1"/>
</dbReference>
<dbReference type="PROSITE" id="PS50885">
    <property type="entry name" value="HAMP"/>
    <property type="match status" value="1"/>
</dbReference>
<evidence type="ECO:0000256" key="1">
    <source>
        <dbReference type="ARBA" id="ARBA00012528"/>
    </source>
</evidence>
<dbReference type="Pfam" id="PF00990">
    <property type="entry name" value="GGDEF"/>
    <property type="match status" value="1"/>
</dbReference>
<dbReference type="CDD" id="cd19410">
    <property type="entry name" value="HK9-like_sensor"/>
    <property type="match status" value="1"/>
</dbReference>
<evidence type="ECO:0000259" key="5">
    <source>
        <dbReference type="PROSITE" id="PS50887"/>
    </source>
</evidence>
<evidence type="ECO:0000313" key="7">
    <source>
        <dbReference type="Proteomes" id="UP000019205"/>
    </source>
</evidence>
<dbReference type="Proteomes" id="UP000019205">
    <property type="component" value="Chromosome"/>
</dbReference>
<dbReference type="PROSITE" id="PS50887">
    <property type="entry name" value="GGDEF"/>
    <property type="match status" value="1"/>
</dbReference>
<reference evidence="6 7" key="2">
    <citation type="journal article" date="2009" name="PLoS ONE">
        <title>The photosynthetic apparatus and its regulation in the aerobic gammaproteobacterium Congregibacter litoralis gen. nov., sp. nov.</title>
        <authorList>
            <person name="Spring S."/>
            <person name="Lunsdorf H."/>
            <person name="Fuchs B.M."/>
            <person name="Tindall B.J."/>
        </authorList>
    </citation>
    <scope>NUCLEOTIDE SEQUENCE [LARGE SCALE GENOMIC DNA]</scope>
    <source>
        <strain evidence="6">KT71</strain>
    </source>
</reference>
<keyword evidence="3" id="KW-0812">Transmembrane</keyword>
<dbReference type="EC" id="2.7.7.65" evidence="1"/>
<dbReference type="eggNOG" id="COG3706">
    <property type="taxonomic scope" value="Bacteria"/>
</dbReference>
<evidence type="ECO:0000256" key="2">
    <source>
        <dbReference type="ARBA" id="ARBA00034247"/>
    </source>
</evidence>
<keyword evidence="3" id="KW-1133">Transmembrane helix</keyword>